<dbReference type="Gene3D" id="1.50.10.10">
    <property type="match status" value="1"/>
</dbReference>
<dbReference type="EMBL" id="JAYFUL010000010">
    <property type="protein sequence ID" value="MEA5257829.1"/>
    <property type="molecule type" value="Genomic_DNA"/>
</dbReference>
<comment type="catalytic activity">
    <reaction evidence="1">
        <text>Hydrolysis of terminal non-reducing alpha-L-rhamnose residues in alpha-L-rhamnosides.</text>
        <dbReference type="EC" id="3.2.1.40"/>
    </reaction>
</comment>
<dbReference type="InterPro" id="IPR012341">
    <property type="entry name" value="6hp_glycosidase-like_sf"/>
</dbReference>
<dbReference type="Pfam" id="PF17390">
    <property type="entry name" value="Bac_rhamnosid_C"/>
    <property type="match status" value="1"/>
</dbReference>
<feature type="signal peptide" evidence="4">
    <location>
        <begin position="1"/>
        <end position="18"/>
    </location>
</feature>
<dbReference type="Gene3D" id="2.60.420.10">
    <property type="entry name" value="Maltose phosphorylase, domain 3"/>
    <property type="match status" value="1"/>
</dbReference>
<evidence type="ECO:0000256" key="3">
    <source>
        <dbReference type="ARBA" id="ARBA00022801"/>
    </source>
</evidence>
<dbReference type="Gene3D" id="2.60.120.260">
    <property type="entry name" value="Galactose-binding domain-like"/>
    <property type="match status" value="2"/>
</dbReference>
<feature type="domain" description="Alpha-L-rhamnosidase concanavalin-like" evidence="5">
    <location>
        <begin position="361"/>
        <end position="446"/>
    </location>
</feature>
<dbReference type="InterPro" id="IPR035398">
    <property type="entry name" value="Bac_rhamnosid_C"/>
</dbReference>
<gene>
    <name evidence="9" type="ORF">VB264_08530</name>
</gene>
<name>A0ABU5QM73_9BACT</name>
<dbReference type="PANTHER" id="PTHR33307:SF11">
    <property type="entry name" value="ALPHA-L-RHAMNOSIDASE"/>
    <property type="match status" value="1"/>
</dbReference>
<dbReference type="InterPro" id="IPR013737">
    <property type="entry name" value="Bac_rhamnosid_N"/>
</dbReference>
<keyword evidence="10" id="KW-1185">Reference proteome</keyword>
<dbReference type="Pfam" id="PF05592">
    <property type="entry name" value="Bac_rhamnosid"/>
    <property type="match status" value="1"/>
</dbReference>
<sequence>MKTITLLFCCLLSLNAIAQTLQISNLRCECRLNPLGVQTTSLKLSWQIQSSQRNVLQSAYQILVADSPESLAKNQGNVWDSGKIVSDNSIQVSYQGKPLLATKTYFWKVKTWDNKAHISGWSKANFWQMGLLNKADWRGAHWITNQKLADTLVNSLPTDGKKDKIQGSNILPIFRKSFAITKTVKKATMFIAGLGHFEMSLNGKKVGDHFLDAGWTKYDKQAQYVTFDLTQELQKGENVVGVMLGNGFYYIPPVKERYRKLKVSFGYPKMICRLALEYSDGSVATIVSDNTWKMTASPITFSSIYGGENYNANLAQKGWDTPTFNDQTWKSAMVVEGDIELTSQMQEPVKVFDNFLPKSIKKLPSGNWIYDLAQNASGIIQLKVKGKMGDTVRVIPAELIKEDGSANQKATGSPYYFEYILKGDGIETWQPRFSYYGFRYLEVKGGVPEGQENTGNKPTVIELKGLHIRNAAETAGDFSSSNELFNKTNKLIDWGIKSNMVSVFTDCPHREKLGWLEELHLMGSSVRYNYNIQNLLKKGIEDMKNSQTAEGLIPAIAPEYVKFEWGGNDIFRDSPEWGSSGIIVPWYLYEWYGEKNTLEENYPMMQRYITYLGKKAKNHILSQGLGDWYDLGPKPPGVSQLTPMGVTGTATYYYDLTILEKIATILHKTDDAQTYRNLAIEVRKAFNDTFFNRVTKQYATGSQTANAMAVYMQLVDPADKDAVVENMIQEIKGRNNSLSAGDIGYRYVLRVLEDAGRSDVIFDMNNRSDVPGYGYQLAKGATALTESWQALPSVSNNHFMLGHLMEWFYSGLLGIKQPENGHAFKSIEINPQIVDGLSFVKGYYDSPYGKIRSEWNNTNNSFELKVIIPANASAMIYLPSKNTSNIKETTSMKGIEKIGFSNGKTILKVGSGNYHFVVEN</sequence>
<dbReference type="Pfam" id="PF17389">
    <property type="entry name" value="Bac_rhamnosid6H"/>
    <property type="match status" value="1"/>
</dbReference>
<reference evidence="9 10" key="1">
    <citation type="submission" date="2023-12" db="EMBL/GenBank/DDBJ databases">
        <title>Novel species of the genus Arcicella isolated from rivers.</title>
        <authorList>
            <person name="Lu H."/>
        </authorList>
    </citation>
    <scope>NUCLEOTIDE SEQUENCE [LARGE SCALE GENOMIC DNA]</scope>
    <source>
        <strain evidence="9 10">LMG 21963</strain>
    </source>
</reference>
<dbReference type="Proteomes" id="UP001304671">
    <property type="component" value="Unassembled WGS sequence"/>
</dbReference>
<evidence type="ECO:0000256" key="1">
    <source>
        <dbReference type="ARBA" id="ARBA00001445"/>
    </source>
</evidence>
<evidence type="ECO:0000313" key="10">
    <source>
        <dbReference type="Proteomes" id="UP001304671"/>
    </source>
</evidence>
<evidence type="ECO:0000259" key="8">
    <source>
        <dbReference type="Pfam" id="PF17390"/>
    </source>
</evidence>
<dbReference type="InterPro" id="IPR035396">
    <property type="entry name" value="Bac_rhamnosid6H"/>
</dbReference>
<feature type="domain" description="Alpha-L-rhamnosidase six-hairpin glycosidase" evidence="7">
    <location>
        <begin position="474"/>
        <end position="810"/>
    </location>
</feature>
<comment type="caution">
    <text evidence="9">The sequence shown here is derived from an EMBL/GenBank/DDBJ whole genome shotgun (WGS) entry which is preliminary data.</text>
</comment>
<keyword evidence="3 9" id="KW-0378">Hydrolase</keyword>
<evidence type="ECO:0000256" key="2">
    <source>
        <dbReference type="ARBA" id="ARBA00012652"/>
    </source>
</evidence>
<proteinExistence type="predicted"/>
<dbReference type="InterPro" id="IPR008902">
    <property type="entry name" value="Rhamnosid_concanavalin"/>
</dbReference>
<dbReference type="Pfam" id="PF08531">
    <property type="entry name" value="Bac_rhamnosid_N"/>
    <property type="match status" value="1"/>
</dbReference>
<dbReference type="EC" id="3.2.1.40" evidence="2"/>
<dbReference type="InterPro" id="IPR016007">
    <property type="entry name" value="Alpha_rhamnosid"/>
</dbReference>
<evidence type="ECO:0000259" key="6">
    <source>
        <dbReference type="Pfam" id="PF08531"/>
    </source>
</evidence>
<dbReference type="GO" id="GO:0016787">
    <property type="term" value="F:hydrolase activity"/>
    <property type="evidence" value="ECO:0007669"/>
    <property type="project" value="UniProtKB-KW"/>
</dbReference>
<evidence type="ECO:0000259" key="7">
    <source>
        <dbReference type="Pfam" id="PF17389"/>
    </source>
</evidence>
<feature type="chain" id="PRO_5047376912" description="alpha-L-rhamnosidase" evidence="4">
    <location>
        <begin position="19"/>
        <end position="920"/>
    </location>
</feature>
<keyword evidence="4" id="KW-0732">Signal</keyword>
<dbReference type="InterPro" id="IPR008928">
    <property type="entry name" value="6-hairpin_glycosidase_sf"/>
</dbReference>
<protein>
    <recommendedName>
        <fullName evidence="2">alpha-L-rhamnosidase</fullName>
        <ecNumber evidence="2">3.2.1.40</ecNumber>
    </recommendedName>
</protein>
<feature type="domain" description="Alpha-L-rhamnosidase C-terminal" evidence="8">
    <location>
        <begin position="814"/>
        <end position="891"/>
    </location>
</feature>
<feature type="domain" description="Bacterial alpha-L-rhamnosidase N-terminal" evidence="6">
    <location>
        <begin position="182"/>
        <end position="351"/>
    </location>
</feature>
<dbReference type="PANTHER" id="PTHR33307">
    <property type="entry name" value="ALPHA-RHAMNOSIDASE (EUROFUNG)"/>
    <property type="match status" value="1"/>
</dbReference>
<dbReference type="SUPFAM" id="SSF48208">
    <property type="entry name" value="Six-hairpin glycosidases"/>
    <property type="match status" value="1"/>
</dbReference>
<evidence type="ECO:0000259" key="5">
    <source>
        <dbReference type="Pfam" id="PF05592"/>
    </source>
</evidence>
<dbReference type="Gene3D" id="2.60.40.10">
    <property type="entry name" value="Immunoglobulins"/>
    <property type="match status" value="1"/>
</dbReference>
<dbReference type="InterPro" id="IPR013783">
    <property type="entry name" value="Ig-like_fold"/>
</dbReference>
<evidence type="ECO:0000313" key="9">
    <source>
        <dbReference type="EMBL" id="MEA5257829.1"/>
    </source>
</evidence>
<dbReference type="Pfam" id="PF25788">
    <property type="entry name" value="Ig_Rha78A_N"/>
    <property type="match status" value="1"/>
</dbReference>
<dbReference type="RefSeq" id="WP_323248477.1">
    <property type="nucleotide sequence ID" value="NZ_JAYFUL010000010.1"/>
</dbReference>
<organism evidence="9 10">
    <name type="scientific">Arcicella aquatica</name>
    <dbReference type="NCBI Taxonomy" id="217141"/>
    <lineage>
        <taxon>Bacteria</taxon>
        <taxon>Pseudomonadati</taxon>
        <taxon>Bacteroidota</taxon>
        <taxon>Cytophagia</taxon>
        <taxon>Cytophagales</taxon>
        <taxon>Flectobacillaceae</taxon>
        <taxon>Arcicella</taxon>
    </lineage>
</organism>
<dbReference type="PIRSF" id="PIRSF010631">
    <property type="entry name" value="A-rhamnsds"/>
    <property type="match status" value="1"/>
</dbReference>
<accession>A0ABU5QM73</accession>
<evidence type="ECO:0000256" key="4">
    <source>
        <dbReference type="SAM" id="SignalP"/>
    </source>
</evidence>